<name>A0A183I7Z8_9BILA</name>
<dbReference type="Proteomes" id="UP000267606">
    <property type="component" value="Unassembled WGS sequence"/>
</dbReference>
<evidence type="ECO:0000313" key="3">
    <source>
        <dbReference type="WBParaSite" id="OFLC_0001587301-mRNA-1"/>
    </source>
</evidence>
<gene>
    <name evidence="1" type="ORF">OFLC_LOCUS15861</name>
</gene>
<protein>
    <submittedName>
        <fullName evidence="3">Lipoprotein</fullName>
    </submittedName>
</protein>
<reference evidence="1 2" key="2">
    <citation type="submission" date="2018-11" db="EMBL/GenBank/DDBJ databases">
        <authorList>
            <consortium name="Pathogen Informatics"/>
        </authorList>
    </citation>
    <scope>NUCLEOTIDE SEQUENCE [LARGE SCALE GENOMIC DNA]</scope>
</reference>
<evidence type="ECO:0000313" key="1">
    <source>
        <dbReference type="EMBL" id="VDP24367.1"/>
    </source>
</evidence>
<dbReference type="AlphaFoldDB" id="A0A183I7Z8"/>
<proteinExistence type="predicted"/>
<reference evidence="3" key="1">
    <citation type="submission" date="2016-06" db="UniProtKB">
        <authorList>
            <consortium name="WormBaseParasite"/>
        </authorList>
    </citation>
    <scope>IDENTIFICATION</scope>
</reference>
<organism evidence="3">
    <name type="scientific">Onchocerca flexuosa</name>
    <dbReference type="NCBI Taxonomy" id="387005"/>
    <lineage>
        <taxon>Eukaryota</taxon>
        <taxon>Metazoa</taxon>
        <taxon>Ecdysozoa</taxon>
        <taxon>Nematoda</taxon>
        <taxon>Chromadorea</taxon>
        <taxon>Rhabditida</taxon>
        <taxon>Spirurina</taxon>
        <taxon>Spiruromorpha</taxon>
        <taxon>Filarioidea</taxon>
        <taxon>Onchocercidae</taxon>
        <taxon>Onchocerca</taxon>
    </lineage>
</organism>
<keyword evidence="2" id="KW-1185">Reference proteome</keyword>
<sequence>MISGREVGATIYLVSYIDWYYIPLDIAVRSVISDIQYFVRDQPIHTSFGTTS</sequence>
<evidence type="ECO:0000313" key="2">
    <source>
        <dbReference type="Proteomes" id="UP000267606"/>
    </source>
</evidence>
<dbReference type="WBParaSite" id="OFLC_0001587301-mRNA-1">
    <property type="protein sequence ID" value="OFLC_0001587301-mRNA-1"/>
    <property type="gene ID" value="OFLC_0001587301"/>
</dbReference>
<dbReference type="EMBL" id="UZAJ01043077">
    <property type="protein sequence ID" value="VDP24367.1"/>
    <property type="molecule type" value="Genomic_DNA"/>
</dbReference>
<accession>A0A183I7Z8</accession>